<dbReference type="Proteomes" id="UP000778951">
    <property type="component" value="Unassembled WGS sequence"/>
</dbReference>
<evidence type="ECO:0000256" key="3">
    <source>
        <dbReference type="ARBA" id="ARBA00017948"/>
    </source>
</evidence>
<name>A0A968GG04_9SPIO</name>
<comment type="similarity">
    <text evidence="2 7">Belongs to the flagella basal body rod proteins family.</text>
</comment>
<dbReference type="SUPFAM" id="SSF117143">
    <property type="entry name" value="Flagellar hook protein flgE"/>
    <property type="match status" value="1"/>
</dbReference>
<organism evidence="11 12">
    <name type="scientific">Entomospira culicis</name>
    <dbReference type="NCBI Taxonomy" id="2719989"/>
    <lineage>
        <taxon>Bacteria</taxon>
        <taxon>Pseudomonadati</taxon>
        <taxon>Spirochaetota</taxon>
        <taxon>Spirochaetia</taxon>
        <taxon>Spirochaetales</taxon>
        <taxon>Spirochaetaceae</taxon>
        <taxon>Entomospira</taxon>
    </lineage>
</organism>
<dbReference type="InterPro" id="IPR001444">
    <property type="entry name" value="Flag_bb_rod_N"/>
</dbReference>
<dbReference type="EMBL" id="JAATLM010000001">
    <property type="protein sequence ID" value="NIZ69121.1"/>
    <property type="molecule type" value="Genomic_DNA"/>
</dbReference>
<sequence length="264" mass="28670">MMRSLWTGASGMNSQQYNIDTIANNLANVNTTGYKPMRAEFEDLLYQTQQLAGSPATDETVRPLATQVGHGSKVAATQRMFKQGSLQATGNVSDLAIDGEGFLRVMMQDGTYSYTRDGSLKIDADAQLVTSQGYRVAPEIILPEEAILDSFTISTTGEASVRLPNIPDPVVVGQLELYRFVNPAGLSSIGENLFKETPASGEFIAGQPGRDGMGRIQHKFLEMSAVSSIEEMVSLIVAQRAYEFNSKTIQTSDNMLGTAVQLKR</sequence>
<feature type="domain" description="Flagellar hook protein FlgE/F/G-like D1" evidence="10">
    <location>
        <begin position="96"/>
        <end position="160"/>
    </location>
</feature>
<evidence type="ECO:0000256" key="4">
    <source>
        <dbReference type="ARBA" id="ARBA00023143"/>
    </source>
</evidence>
<dbReference type="PANTHER" id="PTHR30435:SF19">
    <property type="entry name" value="FLAGELLAR BASAL-BODY ROD PROTEIN FLGG"/>
    <property type="match status" value="1"/>
</dbReference>
<dbReference type="NCBIfam" id="TIGR02488">
    <property type="entry name" value="flgG_G_neg"/>
    <property type="match status" value="1"/>
</dbReference>
<dbReference type="RefSeq" id="WP_167695222.1">
    <property type="nucleotide sequence ID" value="NZ_CP118181.1"/>
</dbReference>
<keyword evidence="12" id="KW-1185">Reference proteome</keyword>
<evidence type="ECO:0000313" key="12">
    <source>
        <dbReference type="Proteomes" id="UP000778951"/>
    </source>
</evidence>
<feature type="domain" description="Flagellar basal-body/hook protein C-terminal" evidence="9">
    <location>
        <begin position="219"/>
        <end position="262"/>
    </location>
</feature>
<dbReference type="Pfam" id="PF22692">
    <property type="entry name" value="LlgE_F_G_D1"/>
    <property type="match status" value="1"/>
</dbReference>
<dbReference type="InterPro" id="IPR020013">
    <property type="entry name" value="Flagellar_FlgE/F/G"/>
</dbReference>
<dbReference type="InterPro" id="IPR019776">
    <property type="entry name" value="Flagellar_basal_body_rod_CS"/>
</dbReference>
<evidence type="ECO:0000256" key="2">
    <source>
        <dbReference type="ARBA" id="ARBA00009677"/>
    </source>
</evidence>
<dbReference type="InterPro" id="IPR037925">
    <property type="entry name" value="FlgE/F/G-like"/>
</dbReference>
<dbReference type="NCBIfam" id="TIGR03506">
    <property type="entry name" value="FlgEFG_subfam"/>
    <property type="match status" value="2"/>
</dbReference>
<dbReference type="PANTHER" id="PTHR30435">
    <property type="entry name" value="FLAGELLAR PROTEIN"/>
    <property type="match status" value="1"/>
</dbReference>
<dbReference type="GO" id="GO:0071978">
    <property type="term" value="P:bacterial-type flagellum-dependent swarming motility"/>
    <property type="evidence" value="ECO:0007669"/>
    <property type="project" value="TreeGrafter"/>
</dbReference>
<evidence type="ECO:0000256" key="6">
    <source>
        <dbReference type="NCBIfam" id="TIGR02488"/>
    </source>
</evidence>
<keyword evidence="11" id="KW-0282">Flagellum</keyword>
<dbReference type="Pfam" id="PF06429">
    <property type="entry name" value="Flg_bbr_C"/>
    <property type="match status" value="1"/>
</dbReference>
<dbReference type="NCBIfam" id="NF009456">
    <property type="entry name" value="PRK12816.1"/>
    <property type="match status" value="1"/>
</dbReference>
<dbReference type="PROSITE" id="PS00588">
    <property type="entry name" value="FLAGELLA_BB_ROD"/>
    <property type="match status" value="1"/>
</dbReference>
<evidence type="ECO:0000256" key="1">
    <source>
        <dbReference type="ARBA" id="ARBA00004117"/>
    </source>
</evidence>
<keyword evidence="11" id="KW-0966">Cell projection</keyword>
<comment type="subcellular location">
    <subcellularLocation>
        <location evidence="1 7">Bacterial flagellum basal body</location>
    </subcellularLocation>
</comment>
<accession>A0A968GG04</accession>
<evidence type="ECO:0000259" key="10">
    <source>
        <dbReference type="Pfam" id="PF22692"/>
    </source>
</evidence>
<evidence type="ECO:0000256" key="5">
    <source>
        <dbReference type="ARBA" id="ARBA00025933"/>
    </source>
</evidence>
<dbReference type="Pfam" id="PF00460">
    <property type="entry name" value="Flg_bb_rod"/>
    <property type="match status" value="1"/>
</dbReference>
<dbReference type="InterPro" id="IPR053967">
    <property type="entry name" value="LlgE_F_G-like_D1"/>
</dbReference>
<evidence type="ECO:0000313" key="11">
    <source>
        <dbReference type="EMBL" id="NIZ69121.1"/>
    </source>
</evidence>
<gene>
    <name evidence="11" type="primary">flgG</name>
    <name evidence="11" type="ORF">HCT48_02695</name>
</gene>
<keyword evidence="4 7" id="KW-0975">Bacterial flagellum</keyword>
<evidence type="ECO:0000256" key="7">
    <source>
        <dbReference type="RuleBase" id="RU362116"/>
    </source>
</evidence>
<dbReference type="GO" id="GO:0009426">
    <property type="term" value="C:bacterial-type flagellum basal body, distal rod"/>
    <property type="evidence" value="ECO:0007669"/>
    <property type="project" value="UniProtKB-UniRule"/>
</dbReference>
<dbReference type="InterPro" id="IPR012834">
    <property type="entry name" value="FlgG_G_neg"/>
</dbReference>
<proteinExistence type="inferred from homology"/>
<comment type="subunit">
    <text evidence="5">The basal body constitutes a major portion of the flagellar organelle and consists of four rings (L,P,S, and M) mounted on a central rod. The rod consists of about 26 subunits of FlgG in the distal portion, and FlgB, FlgC and FlgF are thought to build up the proximal portion of the rod with about 6 subunits each.</text>
</comment>
<comment type="caution">
    <text evidence="11">The sequence shown here is derived from an EMBL/GenBank/DDBJ whole genome shotgun (WGS) entry which is preliminary data.</text>
</comment>
<keyword evidence="11" id="KW-0969">Cilium</keyword>
<evidence type="ECO:0000259" key="8">
    <source>
        <dbReference type="Pfam" id="PF00460"/>
    </source>
</evidence>
<dbReference type="AlphaFoldDB" id="A0A968GG04"/>
<protein>
    <recommendedName>
        <fullName evidence="3 6">Flagellar basal-body rod protein FlgG</fullName>
    </recommendedName>
</protein>
<reference evidence="11" key="1">
    <citation type="submission" date="2020-03" db="EMBL/GenBank/DDBJ databases">
        <title>Spirochaetal bacteria isolated from arthropods constitute a novel genus Entomospira genus novum within the order Spirochaetales.</title>
        <authorList>
            <person name="Grana-Miraglia L."/>
            <person name="Sikutova S."/>
            <person name="Fingerle V."/>
            <person name="Sing A."/>
            <person name="Castillo-Ramirez S."/>
            <person name="Margos G."/>
            <person name="Rudolf I."/>
        </authorList>
    </citation>
    <scope>NUCLEOTIDE SEQUENCE</scope>
    <source>
        <strain evidence="11">BR149</strain>
    </source>
</reference>
<feature type="domain" description="Flagellar basal body rod protein N-terminal" evidence="8">
    <location>
        <begin position="7"/>
        <end position="35"/>
    </location>
</feature>
<evidence type="ECO:0000259" key="9">
    <source>
        <dbReference type="Pfam" id="PF06429"/>
    </source>
</evidence>
<dbReference type="InterPro" id="IPR010930">
    <property type="entry name" value="Flg_bb/hook_C_dom"/>
</dbReference>